<keyword evidence="6" id="KW-0931">ER-Golgi transport</keyword>
<dbReference type="InterPro" id="IPR011989">
    <property type="entry name" value="ARM-like"/>
</dbReference>
<dbReference type="Pfam" id="PF01602">
    <property type="entry name" value="Adaptin_N"/>
    <property type="match status" value="1"/>
</dbReference>
<evidence type="ECO:0000256" key="11">
    <source>
        <dbReference type="SAM" id="Coils"/>
    </source>
</evidence>
<evidence type="ECO:0000256" key="6">
    <source>
        <dbReference type="ARBA" id="ARBA00022892"/>
    </source>
</evidence>
<dbReference type="GO" id="GO:0006891">
    <property type="term" value="P:intra-Golgi vesicle-mediated transport"/>
    <property type="evidence" value="ECO:0007669"/>
    <property type="project" value="TreeGrafter"/>
</dbReference>
<keyword evidence="4" id="KW-0963">Cytoplasm</keyword>
<evidence type="ECO:0000256" key="5">
    <source>
        <dbReference type="ARBA" id="ARBA00022737"/>
    </source>
</evidence>
<keyword evidence="10" id="KW-0968">Cytoplasmic vesicle</keyword>
<reference evidence="16 17" key="1">
    <citation type="submission" date="2017-05" db="EMBL/GenBank/DDBJ databases">
        <title>The Genome Sequence of Candida krusei Ckrusei653.</title>
        <authorList>
            <person name="Cuomo C."/>
            <person name="Forche A."/>
            <person name="Young S."/>
            <person name="Abouelleil A."/>
            <person name="Cao P."/>
            <person name="Chapman S."/>
            <person name="Cusick C."/>
            <person name="Shea T."/>
            <person name="Nusbaum C."/>
            <person name="Birren B."/>
        </authorList>
    </citation>
    <scope>NUCLEOTIDE SEQUENCE [LARGE SCALE GENOMIC DNA]</scope>
    <source>
        <strain evidence="16 17">Ckrusei653</strain>
    </source>
</reference>
<evidence type="ECO:0000256" key="8">
    <source>
        <dbReference type="ARBA" id="ARBA00023034"/>
    </source>
</evidence>
<feature type="domain" description="Coatomer beta subunit C-terminal" evidence="14">
    <location>
        <begin position="1714"/>
        <end position="1849"/>
    </location>
</feature>
<keyword evidence="9" id="KW-0472">Membrane</keyword>
<keyword evidence="11" id="KW-0175">Coiled coil</keyword>
<dbReference type="SUPFAM" id="SSF48371">
    <property type="entry name" value="ARM repeat"/>
    <property type="match status" value="1"/>
</dbReference>
<dbReference type="VEuPathDB" id="FungiDB:C5L36_0B00510"/>
<dbReference type="InterPro" id="IPR011710">
    <property type="entry name" value="Coatomer_bsu_C"/>
</dbReference>
<evidence type="ECO:0000256" key="10">
    <source>
        <dbReference type="ARBA" id="ARBA00023329"/>
    </source>
</evidence>
<protein>
    <recommendedName>
        <fullName evidence="18">Coatomer subunit beta</fullName>
    </recommendedName>
</protein>
<keyword evidence="8" id="KW-0333">Golgi apparatus</keyword>
<dbReference type="InterPro" id="IPR002553">
    <property type="entry name" value="Clathrin/coatomer_adapt-like_N"/>
</dbReference>
<dbReference type="PANTHER" id="PTHR10635">
    <property type="entry name" value="COATOMER SUBUNIT BETA"/>
    <property type="match status" value="1"/>
</dbReference>
<comment type="subcellular location">
    <subcellularLocation>
        <location evidence="2">Cytoplasmic vesicle</location>
        <location evidence="2">COPI-coated vesicle membrane</location>
        <topology evidence="2">Peripheral membrane protein</topology>
        <orientation evidence="2">Cytoplasmic side</orientation>
    </subcellularLocation>
    <subcellularLocation>
        <location evidence="1">Golgi apparatus membrane</location>
        <topology evidence="1">Peripheral membrane protein</topology>
        <orientation evidence="1">Cytoplasmic side</orientation>
    </subcellularLocation>
</comment>
<feature type="region of interest" description="Disordered" evidence="12">
    <location>
        <begin position="56"/>
        <end position="258"/>
    </location>
</feature>
<feature type="compositionally biased region" description="Basic and acidic residues" evidence="12">
    <location>
        <begin position="236"/>
        <end position="245"/>
    </location>
</feature>
<feature type="compositionally biased region" description="Polar residues" evidence="12">
    <location>
        <begin position="195"/>
        <end position="206"/>
    </location>
</feature>
<proteinExistence type="predicted"/>
<dbReference type="Gene3D" id="1.25.10.10">
    <property type="entry name" value="Leucine-rich Repeat Variant"/>
    <property type="match status" value="1"/>
</dbReference>
<feature type="compositionally biased region" description="Low complexity" evidence="12">
    <location>
        <begin position="246"/>
        <end position="258"/>
    </location>
</feature>
<keyword evidence="7" id="KW-0653">Protein transport</keyword>
<evidence type="ECO:0000259" key="13">
    <source>
        <dbReference type="Pfam" id="PF01602"/>
    </source>
</evidence>
<feature type="compositionally biased region" description="Polar residues" evidence="12">
    <location>
        <begin position="221"/>
        <end position="234"/>
    </location>
</feature>
<feature type="coiled-coil region" evidence="11">
    <location>
        <begin position="1398"/>
        <end position="1425"/>
    </location>
</feature>
<dbReference type="GO" id="GO:0006886">
    <property type="term" value="P:intracellular protein transport"/>
    <property type="evidence" value="ECO:0007669"/>
    <property type="project" value="InterPro"/>
</dbReference>
<dbReference type="InterPro" id="IPR016460">
    <property type="entry name" value="COPB1"/>
</dbReference>
<dbReference type="InterPro" id="IPR029446">
    <property type="entry name" value="COPB1_appendage_platform_dom"/>
</dbReference>
<dbReference type="Proteomes" id="UP000195871">
    <property type="component" value="Unassembled WGS sequence"/>
</dbReference>
<dbReference type="PANTHER" id="PTHR10635:SF0">
    <property type="entry name" value="COATOMER SUBUNIT BETA"/>
    <property type="match status" value="1"/>
</dbReference>
<keyword evidence="3" id="KW-0813">Transport</keyword>
<evidence type="ECO:0000256" key="1">
    <source>
        <dbReference type="ARBA" id="ARBA00004255"/>
    </source>
</evidence>
<keyword evidence="5" id="KW-0677">Repeat</keyword>
<accession>A0A1Z8JH39</accession>
<evidence type="ECO:0000313" key="17">
    <source>
        <dbReference type="Proteomes" id="UP000195871"/>
    </source>
</evidence>
<evidence type="ECO:0000256" key="7">
    <source>
        <dbReference type="ARBA" id="ARBA00022927"/>
    </source>
</evidence>
<feature type="region of interest" description="Disordered" evidence="12">
    <location>
        <begin position="1547"/>
        <end position="1572"/>
    </location>
</feature>
<dbReference type="InterPro" id="IPR016024">
    <property type="entry name" value="ARM-type_fold"/>
</dbReference>
<evidence type="ECO:0000256" key="3">
    <source>
        <dbReference type="ARBA" id="ARBA00022448"/>
    </source>
</evidence>
<evidence type="ECO:0000259" key="14">
    <source>
        <dbReference type="Pfam" id="PF07718"/>
    </source>
</evidence>
<dbReference type="GO" id="GO:0000139">
    <property type="term" value="C:Golgi membrane"/>
    <property type="evidence" value="ECO:0007669"/>
    <property type="project" value="UniProtKB-SubCell"/>
</dbReference>
<feature type="domain" description="Clathrin/coatomer adaptor adaptin-like N-terminal" evidence="13">
    <location>
        <begin position="1072"/>
        <end position="1539"/>
    </location>
</feature>
<evidence type="ECO:0000256" key="12">
    <source>
        <dbReference type="SAM" id="MobiDB-lite"/>
    </source>
</evidence>
<feature type="compositionally biased region" description="Basic and acidic residues" evidence="12">
    <location>
        <begin position="510"/>
        <end position="525"/>
    </location>
</feature>
<gene>
    <name evidence="16" type="ORF">CAS74_005019</name>
</gene>
<feature type="region of interest" description="Disordered" evidence="12">
    <location>
        <begin position="510"/>
        <end position="603"/>
    </location>
</feature>
<name>A0A1Z8JH39_PICKU</name>
<organism evidence="16 17">
    <name type="scientific">Pichia kudriavzevii</name>
    <name type="common">Yeast</name>
    <name type="synonym">Issatchenkia orientalis</name>
    <dbReference type="NCBI Taxonomy" id="4909"/>
    <lineage>
        <taxon>Eukaryota</taxon>
        <taxon>Fungi</taxon>
        <taxon>Dikarya</taxon>
        <taxon>Ascomycota</taxon>
        <taxon>Saccharomycotina</taxon>
        <taxon>Pichiomycetes</taxon>
        <taxon>Pichiales</taxon>
        <taxon>Pichiaceae</taxon>
        <taxon>Pichia</taxon>
    </lineage>
</organism>
<evidence type="ECO:0000259" key="15">
    <source>
        <dbReference type="Pfam" id="PF14806"/>
    </source>
</evidence>
<evidence type="ECO:0000256" key="2">
    <source>
        <dbReference type="ARBA" id="ARBA00004347"/>
    </source>
</evidence>
<evidence type="ECO:0000313" key="16">
    <source>
        <dbReference type="EMBL" id="OUT19900.1"/>
    </source>
</evidence>
<feature type="compositionally biased region" description="Polar residues" evidence="12">
    <location>
        <begin position="156"/>
        <end position="182"/>
    </location>
</feature>
<dbReference type="Pfam" id="PF07718">
    <property type="entry name" value="Coatamer_beta_C"/>
    <property type="match status" value="1"/>
</dbReference>
<dbReference type="GO" id="GO:0005198">
    <property type="term" value="F:structural molecule activity"/>
    <property type="evidence" value="ECO:0007669"/>
    <property type="project" value="InterPro"/>
</dbReference>
<evidence type="ECO:0000256" key="4">
    <source>
        <dbReference type="ARBA" id="ARBA00022490"/>
    </source>
</evidence>
<evidence type="ECO:0008006" key="18">
    <source>
        <dbReference type="Google" id="ProtNLM"/>
    </source>
</evidence>
<dbReference type="GO" id="GO:0006888">
    <property type="term" value="P:endoplasmic reticulum to Golgi vesicle-mediated transport"/>
    <property type="evidence" value="ECO:0007669"/>
    <property type="project" value="TreeGrafter"/>
</dbReference>
<comment type="caution">
    <text evidence="16">The sequence shown here is derived from an EMBL/GenBank/DDBJ whole genome shotgun (WGS) entry which is preliminary data.</text>
</comment>
<feature type="compositionally biased region" description="Basic and acidic residues" evidence="12">
    <location>
        <begin position="576"/>
        <end position="599"/>
    </location>
</feature>
<dbReference type="VEuPathDB" id="FungiDB:C5L36_0B00500"/>
<feature type="region of interest" description="Disordered" evidence="12">
    <location>
        <begin position="865"/>
        <end position="913"/>
    </location>
</feature>
<dbReference type="EMBL" id="NHMM01000010">
    <property type="protein sequence ID" value="OUT19900.1"/>
    <property type="molecule type" value="Genomic_DNA"/>
</dbReference>
<feature type="region of interest" description="Disordered" evidence="12">
    <location>
        <begin position="1"/>
        <end position="43"/>
    </location>
</feature>
<feature type="compositionally biased region" description="Polar residues" evidence="12">
    <location>
        <begin position="135"/>
        <end position="147"/>
    </location>
</feature>
<feature type="compositionally biased region" description="Low complexity" evidence="12">
    <location>
        <begin position="82"/>
        <end position="104"/>
    </location>
</feature>
<feature type="domain" description="Coatomer beta subunit appendage platform" evidence="15">
    <location>
        <begin position="1856"/>
        <end position="1980"/>
    </location>
</feature>
<evidence type="ECO:0000256" key="9">
    <source>
        <dbReference type="ARBA" id="ARBA00023136"/>
    </source>
</evidence>
<dbReference type="GO" id="GO:0030126">
    <property type="term" value="C:COPI vesicle coat"/>
    <property type="evidence" value="ECO:0007669"/>
    <property type="project" value="InterPro"/>
</dbReference>
<dbReference type="Pfam" id="PF14806">
    <property type="entry name" value="Coatomer_b_Cpla"/>
    <property type="match status" value="1"/>
</dbReference>
<sequence length="1995" mass="222733">MSDKKKNRLSIYNLFGKAPSPEPSAKPQKRKSRPTPYSKINRLSYVLPNDASLKKADYSSIPKLPKNDNKLNPSNRNLEVANKSSKSTSPSPSNNNNNLKISSTVTPPAKESLPLVNSNYNIDSSKENEIHSLGQIPNTPSKANNVGSTSSLSSSIYPNDSSSKNLSNSTLPDFARKSSSIYPESMFSPERRNTQKLGNLRSSQSVKRTDLLRKRKPPPTLSLNAESVSENVEPTSRIKAEKNEILSDSSLKSSESEFSPLKLMPIISNSSEQNQHKNLLSSDTKLDPANNVMFAPSSMDYDPPKFQSPESNDLNTNNHKHSRTLSSIEEITSALETFQREQERSFLHNNDRMESINGQIEDHSSEIYNTSQTSDKLTFDHDESLNLESCEHEDYPENSEELLDDESMNKQTKHYDPEGMGGGGLFMKVKDLPSLETGETLPEYIEKLKCTKLNIPEDNKEDFSIELTKPNTLGSDYSSSFEIFYDVPESNSKSSQVTPVLSANQQFEEIARKNEETEDTTKEDLSTSVEGEGNAPTEVHSSAADEEGVNDETEGRVSLADVNLVRPVDEYSESSSRSREENSKTHFSTEKMVDHRESVSTETVDDEYGVENWKRYSTETDFFPNVEELKDDMSFSEVSKTSEDQVMITPTEEIAQRELDLDDEIENSFNEMKISDHCANGEAVHAERNGSINDLYPTYTRESDSVEADKDTSKSNNFHTYANFDRSPLLSLDASSSDDVEGDNEGFDSDALQFSPKTTEVPLYRHNSMLAKGVLAENKDITTSASSRFKGKGGLHVMNEDRVSPSVSGSLSFGIVAPIPDFNSGTSSIDEESQDAVGDFDSEHNFEPILTYDRREDLQVAPIQHSQLTASTPPVPGATHKSKNRRPPPVYPSAGRRPRGLSESTANPELFKNGISKPAEFLDRDKSSHDEVQSEGVIKKGEKCSYIETLRQKKGKTNIKSNPSPQILPISIKQNGTISHKKIPSQQLRMSNKGRAFRHGHVTVKPRTRLLASEIDDGELPDATLFHSSQKTKVPVHPDADVIAASERFTQLAKQNSRNNGDLGRINSVLSKYSVNEFKTQLEKGDDESKQVTMRNILITMINSDPMPELLMHIIRYVMPSKDKELKKLLYFYWEICEKYDSEGKLRHEMILVCNAIQRDLQHPNEFIRGNTLRFLNKLKEPELLETLVPNCRSCLEHRHAYVRKNAVFAIYSIYKVSDHLIPDAPELILDFLNIENDATCRRNAFVCLSQLNREASLLYIQEQQLESLDPLIQLAIIEFIRKDALQHNELRQQYLQIVTALLDFGNTAVAYEAATTLSVLSSSPASVKNAANKFVELAIKESDINVKLIALERISELHSENEGVLDDVCLDILKVLSSPSVDVRNKAIEIGLKLVSSKNVEDVIKLLKKELQRTTNSNEDKTTEYRQALISAIHSIAIKFHEIASSVVDLLLEFIGELNTSAATEVITFVKQVIDKYPDLRSNIINRLLVSLSNVKSGKVYRGSLWILGEYCIEEPDVQATWKHIRTNIGEIPILGAEKKANGFEAEEDDLEAKSENRTDGTYATESAYDEPKKDSTVASSKHYKTPIRSFILDGDFYLASVLASTLVKLLLRLNKLSGRKDLLNALKAEAMLIMVSILRVGESSFVKKKIDEDSSERIMSCIRFLSEEETNVKLLEDAFLDSTIEAFHQQVDGQVEAEIEKLSSTHLNAEQVDDPIAFRQFSNKDAKVIGDDEKELMAVQGGSTQKEDLSSRLNKIVQLTGFSDPVYAEAYVKVHQFDVTLDVLIVNQTTTTLRNLSVEFAALGDLKVIDKPSSSNIPPHGFHRTQTTVKVSSADTGVIFGNIVYDGQHADQSTIVILSDVHIDILDYIKPATCTEAQFRKMWNEFEWENKISVNSSLPTLKEYLDELLKSTNMNNLTPGSIIGDCQFLSANLYSRSTFGEDALANLCIEKSVDGPIVGHVRIRSKGQGLALSLGDKVAAVARKNSNIAVTEV</sequence>